<gene>
    <name evidence="1" type="ORF">SS1G_07279</name>
</gene>
<dbReference type="InParanoid" id="A7EPN0"/>
<dbReference type="Proteomes" id="UP000001312">
    <property type="component" value="Unassembled WGS sequence"/>
</dbReference>
<dbReference type="AlphaFoldDB" id="A7EPN0"/>
<evidence type="ECO:0000313" key="1">
    <source>
        <dbReference type="EMBL" id="EDO04796.1"/>
    </source>
</evidence>
<dbReference type="RefSeq" id="XP_001591833.1">
    <property type="nucleotide sequence ID" value="XM_001591783.1"/>
</dbReference>
<dbReference type="KEGG" id="ssl:SS1G_07279"/>
<reference evidence="2" key="1">
    <citation type="journal article" date="2011" name="PLoS Genet.">
        <title>Genomic analysis of the necrotrophic fungal pathogens Sclerotinia sclerotiorum and Botrytis cinerea.</title>
        <authorList>
            <person name="Amselem J."/>
            <person name="Cuomo C.A."/>
            <person name="van Kan J.A."/>
            <person name="Viaud M."/>
            <person name="Benito E.P."/>
            <person name="Couloux A."/>
            <person name="Coutinho P.M."/>
            <person name="de Vries R.P."/>
            <person name="Dyer P.S."/>
            <person name="Fillinger S."/>
            <person name="Fournier E."/>
            <person name="Gout L."/>
            <person name="Hahn M."/>
            <person name="Kohn L."/>
            <person name="Lapalu N."/>
            <person name="Plummer K.M."/>
            <person name="Pradier J.M."/>
            <person name="Quevillon E."/>
            <person name="Sharon A."/>
            <person name="Simon A."/>
            <person name="ten Have A."/>
            <person name="Tudzynski B."/>
            <person name="Tudzynski P."/>
            <person name="Wincker P."/>
            <person name="Andrew M."/>
            <person name="Anthouard V."/>
            <person name="Beever R.E."/>
            <person name="Beffa R."/>
            <person name="Benoit I."/>
            <person name="Bouzid O."/>
            <person name="Brault B."/>
            <person name="Chen Z."/>
            <person name="Choquer M."/>
            <person name="Collemare J."/>
            <person name="Cotton P."/>
            <person name="Danchin E.G."/>
            <person name="Da Silva C."/>
            <person name="Gautier A."/>
            <person name="Giraud C."/>
            <person name="Giraud T."/>
            <person name="Gonzalez C."/>
            <person name="Grossetete S."/>
            <person name="Guldener U."/>
            <person name="Henrissat B."/>
            <person name="Howlett B.J."/>
            <person name="Kodira C."/>
            <person name="Kretschmer M."/>
            <person name="Lappartient A."/>
            <person name="Leroch M."/>
            <person name="Levis C."/>
            <person name="Mauceli E."/>
            <person name="Neuveglise C."/>
            <person name="Oeser B."/>
            <person name="Pearson M."/>
            <person name="Poulain J."/>
            <person name="Poussereau N."/>
            <person name="Quesneville H."/>
            <person name="Rascle C."/>
            <person name="Schumacher J."/>
            <person name="Segurens B."/>
            <person name="Sexton A."/>
            <person name="Silva E."/>
            <person name="Sirven C."/>
            <person name="Soanes D.M."/>
            <person name="Talbot N.J."/>
            <person name="Templeton M."/>
            <person name="Yandava C."/>
            <person name="Yarden O."/>
            <person name="Zeng Q."/>
            <person name="Rollins J.A."/>
            <person name="Lebrun M.H."/>
            <person name="Dickman M."/>
        </authorList>
    </citation>
    <scope>NUCLEOTIDE SEQUENCE [LARGE SCALE GENOMIC DNA]</scope>
    <source>
        <strain evidence="2">ATCC 18683 / 1980 / Ss-1</strain>
    </source>
</reference>
<sequence length="128" mass="14477">MAWECDLDLEIRAYGILHVDDNDLEPKCLIGKILHENGSCFSLVSQMRLMFVFTFLNHPGTWVLQARDGVQLSPIPLPGVWDNSILDHSAQCTDSNSSYGYGRYLADRLRAQIEKWAQYSGVSERTLG</sequence>
<dbReference type="HOGENOM" id="CLU_1960899_0_0_1"/>
<organism evidence="1 2">
    <name type="scientific">Sclerotinia sclerotiorum (strain ATCC 18683 / 1980 / Ss-1)</name>
    <name type="common">White mold</name>
    <name type="synonym">Whetzelinia sclerotiorum</name>
    <dbReference type="NCBI Taxonomy" id="665079"/>
    <lineage>
        <taxon>Eukaryota</taxon>
        <taxon>Fungi</taxon>
        <taxon>Dikarya</taxon>
        <taxon>Ascomycota</taxon>
        <taxon>Pezizomycotina</taxon>
        <taxon>Leotiomycetes</taxon>
        <taxon>Helotiales</taxon>
        <taxon>Sclerotiniaceae</taxon>
        <taxon>Sclerotinia</taxon>
    </lineage>
</organism>
<dbReference type="EMBL" id="CH476629">
    <property type="protein sequence ID" value="EDO04796.1"/>
    <property type="molecule type" value="Genomic_DNA"/>
</dbReference>
<keyword evidence="2" id="KW-1185">Reference proteome</keyword>
<name>A7EPN0_SCLS1</name>
<accession>A7EPN0</accession>
<dbReference type="GeneID" id="5488052"/>
<protein>
    <submittedName>
        <fullName evidence="1">Uncharacterized protein</fullName>
    </submittedName>
</protein>
<evidence type="ECO:0000313" key="2">
    <source>
        <dbReference type="Proteomes" id="UP000001312"/>
    </source>
</evidence>
<proteinExistence type="predicted"/>